<protein>
    <recommendedName>
        <fullName evidence="9">Sec-independent protein translocase protein TatA</fullName>
    </recommendedName>
</protein>
<comment type="subcellular location">
    <subcellularLocation>
        <location evidence="1 9">Cell membrane</location>
        <topology evidence="1 9">Single-pass membrane protein</topology>
    </subcellularLocation>
</comment>
<evidence type="ECO:0000256" key="5">
    <source>
        <dbReference type="ARBA" id="ARBA00022927"/>
    </source>
</evidence>
<evidence type="ECO:0000256" key="8">
    <source>
        <dbReference type="ARBA" id="ARBA00023136"/>
    </source>
</evidence>
<dbReference type="NCBIfam" id="TIGR01411">
    <property type="entry name" value="tatAE"/>
    <property type="match status" value="1"/>
</dbReference>
<organism evidence="10">
    <name type="scientific">Candidatus Electrothrix aestuarii</name>
    <dbReference type="NCBI Taxonomy" id="3062594"/>
    <lineage>
        <taxon>Bacteria</taxon>
        <taxon>Pseudomonadati</taxon>
        <taxon>Thermodesulfobacteriota</taxon>
        <taxon>Desulfobulbia</taxon>
        <taxon>Desulfobulbales</taxon>
        <taxon>Desulfobulbaceae</taxon>
        <taxon>Candidatus Electrothrix</taxon>
    </lineage>
</organism>
<keyword evidence="6 9" id="KW-1133">Transmembrane helix</keyword>
<reference evidence="10" key="2">
    <citation type="submission" date="2024-06" db="EMBL/GenBank/DDBJ databases">
        <authorList>
            <person name="Plum-Jensen L.E."/>
            <person name="Schramm A."/>
            <person name="Marshall I.P.G."/>
        </authorList>
    </citation>
    <scope>NUCLEOTIDE SEQUENCE</scope>
    <source>
        <strain evidence="10">Rat1</strain>
    </source>
</reference>
<evidence type="ECO:0000256" key="1">
    <source>
        <dbReference type="ARBA" id="ARBA00004162"/>
    </source>
</evidence>
<dbReference type="GO" id="GO:0043953">
    <property type="term" value="P:protein transport by the Tat complex"/>
    <property type="evidence" value="ECO:0007669"/>
    <property type="project" value="UniProtKB-UniRule"/>
</dbReference>
<evidence type="ECO:0000256" key="6">
    <source>
        <dbReference type="ARBA" id="ARBA00022989"/>
    </source>
</evidence>
<comment type="similarity">
    <text evidence="9">Belongs to the TatA/E family.</text>
</comment>
<dbReference type="InterPro" id="IPR006312">
    <property type="entry name" value="TatA/E"/>
</dbReference>
<dbReference type="HAMAP" id="MF_00236">
    <property type="entry name" value="TatA_E"/>
    <property type="match status" value="1"/>
</dbReference>
<accession>A0AAU8LV02</accession>
<dbReference type="PANTHER" id="PTHR42982:SF1">
    <property type="entry name" value="SEC-INDEPENDENT PROTEIN TRANSLOCASE PROTEIN TATA"/>
    <property type="match status" value="1"/>
</dbReference>
<keyword evidence="5 9" id="KW-0653">Protein transport</keyword>
<dbReference type="KEGG" id="eaj:Q3M24_20655"/>
<evidence type="ECO:0000256" key="4">
    <source>
        <dbReference type="ARBA" id="ARBA00022692"/>
    </source>
</evidence>
<proteinExistence type="inferred from homology"/>
<sequence length="87" mass="9187">MFGLGTPELVVILAISFLLFGGKRLPELGSGLGKAISSFKKGIGEVEDTGLGDVTKEMTKNLPGVREVTAVQEKIDKAKDIGKVLTK</sequence>
<evidence type="ECO:0000256" key="9">
    <source>
        <dbReference type="HAMAP-Rule" id="MF_00236"/>
    </source>
</evidence>
<keyword evidence="8 9" id="KW-0472">Membrane</keyword>
<keyword evidence="2 9" id="KW-0813">Transport</keyword>
<comment type="function">
    <text evidence="9">Part of the twin-arginine translocation (Tat) system that transports large folded proteins containing a characteristic twin-arginine motif in their signal peptide across membranes. TatA could form the protein-conducting channel of the Tat system.</text>
</comment>
<evidence type="ECO:0000313" key="10">
    <source>
        <dbReference type="EMBL" id="XCN72674.1"/>
    </source>
</evidence>
<evidence type="ECO:0000256" key="7">
    <source>
        <dbReference type="ARBA" id="ARBA00023010"/>
    </source>
</evidence>
<reference evidence="10" key="1">
    <citation type="journal article" date="2024" name="Syst. Appl. Microbiol.">
        <title>First single-strain enrichments of Electrothrix cable bacteria, description of E. aestuarii sp. nov. and E. rattekaaiensis sp. nov., and proposal of a cable bacteria taxonomy following the rules of the SeqCode.</title>
        <authorList>
            <person name="Plum-Jensen L.E."/>
            <person name="Schramm A."/>
            <person name="Marshall I.P.G."/>
        </authorList>
    </citation>
    <scope>NUCLEOTIDE SEQUENCE</scope>
    <source>
        <strain evidence="10">Rat1</strain>
    </source>
</reference>
<keyword evidence="7 9" id="KW-0811">Translocation</keyword>
<name>A0AAU8LV02_9BACT</name>
<dbReference type="InterPro" id="IPR003369">
    <property type="entry name" value="TatA/B/E"/>
</dbReference>
<dbReference type="PANTHER" id="PTHR42982">
    <property type="entry name" value="SEC-INDEPENDENT PROTEIN TRANSLOCASE PROTEIN TATA"/>
    <property type="match status" value="1"/>
</dbReference>
<evidence type="ECO:0000256" key="2">
    <source>
        <dbReference type="ARBA" id="ARBA00022448"/>
    </source>
</evidence>
<keyword evidence="4 9" id="KW-0812">Transmembrane</keyword>
<dbReference type="GO" id="GO:0008320">
    <property type="term" value="F:protein transmembrane transporter activity"/>
    <property type="evidence" value="ECO:0007669"/>
    <property type="project" value="UniProtKB-UniRule"/>
</dbReference>
<comment type="subunit">
    <text evidence="9">Forms a complex with TatC.</text>
</comment>
<dbReference type="EMBL" id="CP159373">
    <property type="protein sequence ID" value="XCN72674.1"/>
    <property type="molecule type" value="Genomic_DNA"/>
</dbReference>
<evidence type="ECO:0000256" key="3">
    <source>
        <dbReference type="ARBA" id="ARBA00022475"/>
    </source>
</evidence>
<dbReference type="Gene3D" id="1.20.5.3310">
    <property type="match status" value="1"/>
</dbReference>
<dbReference type="Pfam" id="PF02416">
    <property type="entry name" value="TatA_B_E"/>
    <property type="match status" value="1"/>
</dbReference>
<dbReference type="AlphaFoldDB" id="A0AAU8LV02"/>
<keyword evidence="3 9" id="KW-1003">Cell membrane</keyword>
<gene>
    <name evidence="9 10" type="primary">tatA</name>
    <name evidence="10" type="ORF">Q3M24_20655</name>
</gene>
<dbReference type="GO" id="GO:0033281">
    <property type="term" value="C:TAT protein transport complex"/>
    <property type="evidence" value="ECO:0007669"/>
    <property type="project" value="UniProtKB-UniRule"/>
</dbReference>